<dbReference type="InterPro" id="IPR007372">
    <property type="entry name" value="Lipid/polyisoprenoid-bd_YceI"/>
</dbReference>
<dbReference type="InterPro" id="IPR036761">
    <property type="entry name" value="TTHA0802/YceI-like_sf"/>
</dbReference>
<dbReference type="RefSeq" id="WP_290364762.1">
    <property type="nucleotide sequence ID" value="NZ_JAUFQU010000001.1"/>
</dbReference>
<name>A0ABT8CZP8_9FLAO</name>
<dbReference type="Pfam" id="PF04264">
    <property type="entry name" value="YceI"/>
    <property type="match status" value="1"/>
</dbReference>
<evidence type="ECO:0000313" key="3">
    <source>
        <dbReference type="EMBL" id="MDN3709551.1"/>
    </source>
</evidence>
<dbReference type="EMBL" id="JAUFQU010000042">
    <property type="protein sequence ID" value="MDN3709551.1"/>
    <property type="molecule type" value="Genomic_DNA"/>
</dbReference>
<dbReference type="EMBL" id="JAUFQU010000001">
    <property type="protein sequence ID" value="MDN3708026.1"/>
    <property type="molecule type" value="Genomic_DNA"/>
</dbReference>
<proteinExistence type="predicted"/>
<feature type="domain" description="Lipid/polyisoprenoid-binding YceI-like" evidence="1">
    <location>
        <begin position="2"/>
        <end position="169"/>
    </location>
</feature>
<reference evidence="5" key="2">
    <citation type="journal article" date="2019" name="Int. J. Syst. Evol. Microbiol.">
        <title>The Global Catalogue of Microorganisms (GCM) 10K type strain sequencing project: providing services to taxonomists for standard genome sequencing and annotation.</title>
        <authorList>
            <consortium name="The Broad Institute Genomics Platform"/>
            <consortium name="The Broad Institute Genome Sequencing Center for Infectious Disease"/>
            <person name="Wu L."/>
            <person name="Ma J."/>
        </authorList>
    </citation>
    <scope>NUCLEOTIDE SEQUENCE [LARGE SCALE GENOMIC DNA]</scope>
    <source>
        <strain evidence="5">CECT 7184</strain>
    </source>
</reference>
<dbReference type="Gene3D" id="2.40.128.110">
    <property type="entry name" value="Lipid/polyisoprenoid-binding, YceI-like"/>
    <property type="match status" value="1"/>
</dbReference>
<evidence type="ECO:0000313" key="2">
    <source>
        <dbReference type="EMBL" id="MDN3708026.1"/>
    </source>
</evidence>
<comment type="caution">
    <text evidence="4">The sequence shown here is derived from an EMBL/GenBank/DDBJ whole genome shotgun (WGS) entry which is preliminary data.</text>
</comment>
<accession>A0ABT8CZP8</accession>
<dbReference type="PANTHER" id="PTHR34406:SF1">
    <property type="entry name" value="PROTEIN YCEI"/>
    <property type="match status" value="1"/>
</dbReference>
<organism evidence="4 5">
    <name type="scientific">Paenimyroides ceti</name>
    <dbReference type="NCBI Taxonomy" id="395087"/>
    <lineage>
        <taxon>Bacteria</taxon>
        <taxon>Pseudomonadati</taxon>
        <taxon>Bacteroidota</taxon>
        <taxon>Flavobacteriia</taxon>
        <taxon>Flavobacteriales</taxon>
        <taxon>Flavobacteriaceae</taxon>
        <taxon>Paenimyroides</taxon>
    </lineage>
</organism>
<evidence type="ECO:0000313" key="4">
    <source>
        <dbReference type="EMBL" id="MDN3710060.1"/>
    </source>
</evidence>
<keyword evidence="5" id="KW-1185">Reference proteome</keyword>
<evidence type="ECO:0000259" key="1">
    <source>
        <dbReference type="SMART" id="SM00867"/>
    </source>
</evidence>
<dbReference type="EMBL" id="JAUFQU010000072">
    <property type="protein sequence ID" value="MDN3710060.1"/>
    <property type="molecule type" value="Genomic_DNA"/>
</dbReference>
<dbReference type="Proteomes" id="UP001242368">
    <property type="component" value="Unassembled WGS sequence"/>
</dbReference>
<gene>
    <name evidence="2" type="ORF">QW060_12995</name>
    <name evidence="3" type="ORF">QW060_21490</name>
    <name evidence="4" type="ORF">QW060_24485</name>
</gene>
<evidence type="ECO:0000313" key="5">
    <source>
        <dbReference type="Proteomes" id="UP001242368"/>
    </source>
</evidence>
<protein>
    <submittedName>
        <fullName evidence="4">YceI family protein</fullName>
    </submittedName>
</protein>
<reference evidence="4" key="1">
    <citation type="journal article" date="2014" name="Int. J. Syst. Evol. Microbiol.">
        <title>Complete genome of a new Firmicutes species belonging to the dominant human colonic microbiota ('Ruminococcus bicirculans') reveals two chromosomes and a selective capacity to utilize plant glucans.</title>
        <authorList>
            <consortium name="NISC Comparative Sequencing Program"/>
            <person name="Wegmann U."/>
            <person name="Louis P."/>
            <person name="Goesmann A."/>
            <person name="Henrissat B."/>
            <person name="Duncan S.H."/>
            <person name="Flint H.J."/>
        </authorList>
    </citation>
    <scope>NUCLEOTIDE SEQUENCE</scope>
    <source>
        <strain evidence="4">CECT 7184</strain>
    </source>
</reference>
<dbReference type="SUPFAM" id="SSF101874">
    <property type="entry name" value="YceI-like"/>
    <property type="match status" value="1"/>
</dbReference>
<reference evidence="4" key="3">
    <citation type="submission" date="2023-06" db="EMBL/GenBank/DDBJ databases">
        <authorList>
            <person name="Lucena T."/>
            <person name="Sun Q."/>
        </authorList>
    </citation>
    <scope>NUCLEOTIDE SEQUENCE</scope>
    <source>
        <strain evidence="4">CECT 7184</strain>
    </source>
</reference>
<dbReference type="SMART" id="SM00867">
    <property type="entry name" value="YceI"/>
    <property type="match status" value="1"/>
</dbReference>
<sequence length="170" mass="18523">MEWEGGKVSGGKHMGTINLKEGEVFVKDGKVTNGKFVIDMNSINVTDLTDAEEKAGLEGHLKGATDENADHFFNTKKYPNGTFEITNVTEENGKQMVEGNLTLKEVSHSIKFPATITVTDNDVTVVSDAFNIDRTKWGVNFNSGSVVKDLAGDKVIKDEITIKLSVKATK</sequence>
<dbReference type="PANTHER" id="PTHR34406">
    <property type="entry name" value="PROTEIN YCEI"/>
    <property type="match status" value="1"/>
</dbReference>